<evidence type="ECO:0000313" key="3">
    <source>
        <dbReference type="Proteomes" id="UP001500454"/>
    </source>
</evidence>
<proteinExistence type="predicted"/>
<name>A0ABP8JGI2_9BACT</name>
<dbReference type="EMBL" id="BAABHA010000015">
    <property type="protein sequence ID" value="GAA4390506.1"/>
    <property type="molecule type" value="Genomic_DNA"/>
</dbReference>
<keyword evidence="3" id="KW-1185">Reference proteome</keyword>
<feature type="domain" description="N-end rule aminoacyl transferase C-terminal" evidence="1">
    <location>
        <begin position="86"/>
        <end position="194"/>
    </location>
</feature>
<evidence type="ECO:0000259" key="1">
    <source>
        <dbReference type="Pfam" id="PF04377"/>
    </source>
</evidence>
<dbReference type="PANTHER" id="PTHR21367">
    <property type="entry name" value="ARGININE-TRNA-PROTEIN TRANSFERASE 1"/>
    <property type="match status" value="1"/>
</dbReference>
<dbReference type="InterPro" id="IPR016181">
    <property type="entry name" value="Acyl_CoA_acyltransferase"/>
</dbReference>
<comment type="caution">
    <text evidence="2">The sequence shown here is derived from an EMBL/GenBank/DDBJ whole genome shotgun (WGS) entry which is preliminary data.</text>
</comment>
<sequence>MSATPASFTAIPGDVLDYYLGQGYYRMHQDLFTCRFLPIDDTLYTAHWLRLILPNVSFGRNQRRLLRLNQQFNVLIQPFQLTAEYENLYARYRCSIDFDAPETVESFILAGAKHNVFPTQVMEVRDGQQLIAAGIFDSGTRTLSGIMNFYDPAYSKRSLGKYLMLLTIIHALQQRKVYYYPGYVVHNYPKFDYKLFACPAATEVFDYASGRWMPFSWDTVATHSAELLKDLPLSYAEEDEAD</sequence>
<dbReference type="RefSeq" id="WP_345226943.1">
    <property type="nucleotide sequence ID" value="NZ_BAABHA010000015.1"/>
</dbReference>
<organism evidence="2 3">
    <name type="scientific">Hymenobacter koreensis</name>
    <dbReference type="NCBI Taxonomy" id="1084523"/>
    <lineage>
        <taxon>Bacteria</taxon>
        <taxon>Pseudomonadati</taxon>
        <taxon>Bacteroidota</taxon>
        <taxon>Cytophagia</taxon>
        <taxon>Cytophagales</taxon>
        <taxon>Hymenobacteraceae</taxon>
        <taxon>Hymenobacter</taxon>
    </lineage>
</organism>
<protein>
    <recommendedName>
        <fullName evidence="1">N-end rule aminoacyl transferase C-terminal domain-containing protein</fullName>
    </recommendedName>
</protein>
<dbReference type="Pfam" id="PF04377">
    <property type="entry name" value="ATE_C"/>
    <property type="match status" value="1"/>
</dbReference>
<evidence type="ECO:0000313" key="2">
    <source>
        <dbReference type="EMBL" id="GAA4390506.1"/>
    </source>
</evidence>
<gene>
    <name evidence="2" type="ORF">GCM10023186_38730</name>
</gene>
<reference evidence="3" key="1">
    <citation type="journal article" date="2019" name="Int. J. Syst. Evol. Microbiol.">
        <title>The Global Catalogue of Microorganisms (GCM) 10K type strain sequencing project: providing services to taxonomists for standard genome sequencing and annotation.</title>
        <authorList>
            <consortium name="The Broad Institute Genomics Platform"/>
            <consortium name="The Broad Institute Genome Sequencing Center for Infectious Disease"/>
            <person name="Wu L."/>
            <person name="Ma J."/>
        </authorList>
    </citation>
    <scope>NUCLEOTIDE SEQUENCE [LARGE SCALE GENOMIC DNA]</scope>
    <source>
        <strain evidence="3">JCM 17924</strain>
    </source>
</reference>
<dbReference type="InterPro" id="IPR007472">
    <property type="entry name" value="N-end_Aminoacyl_Trfase_C"/>
</dbReference>
<dbReference type="PANTHER" id="PTHR21367:SF1">
    <property type="entry name" value="ARGINYL-TRNA--PROTEIN TRANSFERASE 1"/>
    <property type="match status" value="1"/>
</dbReference>
<accession>A0ABP8JGI2</accession>
<dbReference type="Proteomes" id="UP001500454">
    <property type="component" value="Unassembled WGS sequence"/>
</dbReference>
<dbReference type="InterPro" id="IPR030700">
    <property type="entry name" value="N-end_Aminoacyl_Trfase"/>
</dbReference>
<dbReference type="SUPFAM" id="SSF55729">
    <property type="entry name" value="Acyl-CoA N-acyltransferases (Nat)"/>
    <property type="match status" value="1"/>
</dbReference>